<comment type="subcellular location">
    <subcellularLocation>
        <location evidence="2">Chromosome</location>
    </subcellularLocation>
    <subcellularLocation>
        <location evidence="1">Nucleus</location>
    </subcellularLocation>
</comment>
<keyword evidence="16" id="KW-0234">DNA repair</keyword>
<dbReference type="InterPro" id="IPR013882">
    <property type="entry name" value="Ctp1_C"/>
</dbReference>
<evidence type="ECO:0000256" key="12">
    <source>
        <dbReference type="ARBA" id="ARBA00022801"/>
    </source>
</evidence>
<dbReference type="GO" id="GO:0005694">
    <property type="term" value="C:chromosome"/>
    <property type="evidence" value="ECO:0007669"/>
    <property type="project" value="UniProtKB-SubCell"/>
</dbReference>
<accession>A0A8C0PMC3</accession>
<feature type="domain" description="DNA endonuclease Ctp1 N-terminal" evidence="22">
    <location>
        <begin position="52"/>
        <end position="107"/>
    </location>
</feature>
<keyword evidence="8" id="KW-0540">Nuclease</keyword>
<evidence type="ECO:0000256" key="10">
    <source>
        <dbReference type="ARBA" id="ARBA00022763"/>
    </source>
</evidence>
<keyword evidence="15" id="KW-0238">DNA-binding</keyword>
<feature type="compositionally biased region" description="Basic and acidic residues" evidence="20">
    <location>
        <begin position="674"/>
        <end position="693"/>
    </location>
</feature>
<keyword evidence="9" id="KW-0255">Endonuclease</keyword>
<evidence type="ECO:0000256" key="9">
    <source>
        <dbReference type="ARBA" id="ARBA00022759"/>
    </source>
</evidence>
<feature type="compositionally biased region" description="Basic and acidic residues" evidence="20">
    <location>
        <begin position="261"/>
        <end position="280"/>
    </location>
</feature>
<dbReference type="Ensembl" id="ENSCAFT00040000662.1">
    <property type="protein sequence ID" value="ENSCAFP00040000555.1"/>
    <property type="gene ID" value="ENSCAFG00040000392.1"/>
</dbReference>
<evidence type="ECO:0000256" key="18">
    <source>
        <dbReference type="ARBA" id="ARBA00023254"/>
    </source>
</evidence>
<keyword evidence="7" id="KW-0132">Cell division</keyword>
<feature type="region of interest" description="Disordered" evidence="20">
    <location>
        <begin position="396"/>
        <end position="432"/>
    </location>
</feature>
<keyword evidence="13" id="KW-0862">Zinc</keyword>
<feature type="region of interest" description="Disordered" evidence="20">
    <location>
        <begin position="324"/>
        <end position="349"/>
    </location>
</feature>
<feature type="region of interest" description="Disordered" evidence="20">
    <location>
        <begin position="673"/>
        <end position="693"/>
    </location>
</feature>
<evidence type="ECO:0000256" key="20">
    <source>
        <dbReference type="SAM" id="MobiDB-lite"/>
    </source>
</evidence>
<keyword evidence="12" id="KW-0378">Hydrolase</keyword>
<reference evidence="23" key="2">
    <citation type="submission" date="2025-08" db="UniProtKB">
        <authorList>
            <consortium name="Ensembl"/>
        </authorList>
    </citation>
    <scope>IDENTIFICATION</scope>
</reference>
<comment type="similarity">
    <text evidence="3">Belongs to the COM1/SAE2/CtIP family.</text>
</comment>
<evidence type="ECO:0000259" key="22">
    <source>
        <dbReference type="Pfam" id="PF10482"/>
    </source>
</evidence>
<dbReference type="Pfam" id="PF10482">
    <property type="entry name" value="CtIP_N"/>
    <property type="match status" value="2"/>
</dbReference>
<dbReference type="GO" id="GO:0005634">
    <property type="term" value="C:nucleus"/>
    <property type="evidence" value="ECO:0007669"/>
    <property type="project" value="UniProtKB-SubCell"/>
</dbReference>
<evidence type="ECO:0000256" key="3">
    <source>
        <dbReference type="ARBA" id="ARBA00007496"/>
    </source>
</evidence>
<evidence type="ECO:0000256" key="19">
    <source>
        <dbReference type="ARBA" id="ARBA00023306"/>
    </source>
</evidence>
<evidence type="ECO:0000256" key="13">
    <source>
        <dbReference type="ARBA" id="ARBA00022833"/>
    </source>
</evidence>
<dbReference type="InterPro" id="IPR033316">
    <property type="entry name" value="RBBP8-like"/>
</dbReference>
<protein>
    <recommendedName>
        <fullName evidence="4">DNA endonuclease RBBP8</fullName>
    </recommendedName>
</protein>
<dbReference type="InterPro" id="IPR019518">
    <property type="entry name" value="CtIP_N"/>
</dbReference>
<feature type="region of interest" description="Disordered" evidence="20">
    <location>
        <begin position="261"/>
        <end position="288"/>
    </location>
</feature>
<evidence type="ECO:0000256" key="2">
    <source>
        <dbReference type="ARBA" id="ARBA00004286"/>
    </source>
</evidence>
<evidence type="ECO:0000256" key="15">
    <source>
        <dbReference type="ARBA" id="ARBA00023125"/>
    </source>
</evidence>
<evidence type="ECO:0000256" key="16">
    <source>
        <dbReference type="ARBA" id="ARBA00023204"/>
    </source>
</evidence>
<dbReference type="GO" id="GO:0004519">
    <property type="term" value="F:endonuclease activity"/>
    <property type="evidence" value="ECO:0007669"/>
    <property type="project" value="UniProtKB-KW"/>
</dbReference>
<dbReference type="GO" id="GO:0006281">
    <property type="term" value="P:DNA repair"/>
    <property type="evidence" value="ECO:0007669"/>
    <property type="project" value="UniProtKB-KW"/>
</dbReference>
<name>A0A8C0PMC3_CANLF</name>
<feature type="region of interest" description="Disordered" evidence="20">
    <location>
        <begin position="844"/>
        <end position="868"/>
    </location>
</feature>
<evidence type="ECO:0000256" key="5">
    <source>
        <dbReference type="ARBA" id="ARBA00022454"/>
    </source>
</evidence>
<sequence>MNISGSNCGSPSSVDVSNDFKELWTKLKEYHDKEVQGLQVKVTKLKKERILLRAGLCDRCAVTEEHMRKKQQEFENIRQQNLKLITELMNEKNTLQEENKKLSEQLQQKIENDQQHQPADLESEENVIPDSPITAFSFSGINRLRRKENLHVRYIEQTQAKLEQSVCTNELGKAPKPSTHPQPKPNESEILVADTCDQSQSPVAKTHGTSSCPTAKSSFNLATVVAETLGFSVQEESESQGPVSPLGDELYHCLEDHKKQPFEESIRNNEDNLRFSDSKSRTPPQEELTARVSSPVFGATSNVKRSLGLNTSLSPSLLETGKKNLLKTAPFNNTSTSRSEKTRSKSEDSALFTHHNLGSEVNKIISQSSSIKQMLISKNISESKNEQDSFDHIKDTVNDKEKHAVPLKSLGSRTSKRRKVEEESEDELSCPQGSFDKENAFPFLLDSHSSMNGGDYVMDKPLDLSDRFSAIQRQEKSQGSETSKIRFRQVTLYEALKPIPKGSSSSRKGLSGSIVFTRDPPEEPCLQECVLQSLEKSYPDNKTPLQIKEENPIFKIPLRPRESLETENLSDDVKGADSHEPTKIARSVRGACELTSVLQLNPCRVTKTKSVQNSQDGSFENIQWSIDPGADLSQYKMDTTVVDTKDGSQSRLAGGETVDMDCTLVSETVLLKMKKQEQKGEKSPNGERKMNDSLEDMFDRTTHEEYESCLADSFPQVADEEEGLSTTTKKPNIHDDNKQDKVKQKASVELYFKDDERETRLQNFPHIEVVRKKEERRKLLGHTCKECEVYYADIPAEEREKKLASCSRHRFRYIPPNTPENFWEVGFPSTQTCMERGYIKEDLDPCPRPKRRQPYNAMFSPKGKEQKT</sequence>
<keyword evidence="10" id="KW-0227">DNA damage</keyword>
<reference evidence="23" key="1">
    <citation type="submission" date="2018-10" db="EMBL/GenBank/DDBJ databases">
        <title>De novo assembly of a Great Dane genome.</title>
        <authorList>
            <person name="Kidd J.M."/>
            <person name="Pendleton A.L."/>
            <person name="Shen F."/>
            <person name="Emery S."/>
        </authorList>
    </citation>
    <scope>NUCLEOTIDE SEQUENCE [LARGE SCALE GENOMIC DNA]</scope>
    <source>
        <strain evidence="23">Great Dane</strain>
    </source>
</reference>
<feature type="compositionally biased region" description="Basic and acidic residues" evidence="20">
    <location>
        <begin position="338"/>
        <end position="348"/>
    </location>
</feature>
<evidence type="ECO:0000256" key="8">
    <source>
        <dbReference type="ARBA" id="ARBA00022722"/>
    </source>
</evidence>
<dbReference type="PANTHER" id="PTHR15107:SF4">
    <property type="entry name" value="DNA ENDONUCLEASE RBBP8"/>
    <property type="match status" value="1"/>
</dbReference>
<dbReference type="PANTHER" id="PTHR15107">
    <property type="entry name" value="RETINOBLASTOMA BINDING PROTEIN 8"/>
    <property type="match status" value="1"/>
</dbReference>
<evidence type="ECO:0000313" key="23">
    <source>
        <dbReference type="Ensembl" id="ENSCAFP00040000555.1"/>
    </source>
</evidence>
<dbReference type="GO" id="GO:0051321">
    <property type="term" value="P:meiotic cell cycle"/>
    <property type="evidence" value="ECO:0007669"/>
    <property type="project" value="UniProtKB-KW"/>
</dbReference>
<feature type="domain" description="DNA endonuclease Ctp1 N-terminal" evidence="22">
    <location>
        <begin position="20"/>
        <end position="50"/>
    </location>
</feature>
<keyword evidence="18" id="KW-0469">Meiosis</keyword>
<keyword evidence="5" id="KW-0158">Chromosome</keyword>
<dbReference type="GO" id="GO:0003677">
    <property type="term" value="F:DNA binding"/>
    <property type="evidence" value="ECO:0007669"/>
    <property type="project" value="UniProtKB-KW"/>
</dbReference>
<dbReference type="GO" id="GO:0016787">
    <property type="term" value="F:hydrolase activity"/>
    <property type="evidence" value="ECO:0007669"/>
    <property type="project" value="UniProtKB-KW"/>
</dbReference>
<dbReference type="GO" id="GO:0051301">
    <property type="term" value="P:cell division"/>
    <property type="evidence" value="ECO:0007669"/>
    <property type="project" value="UniProtKB-KW"/>
</dbReference>
<evidence type="ECO:0000256" key="14">
    <source>
        <dbReference type="ARBA" id="ARBA00023054"/>
    </source>
</evidence>
<evidence type="ECO:0000256" key="11">
    <source>
        <dbReference type="ARBA" id="ARBA00022776"/>
    </source>
</evidence>
<dbReference type="AlphaFoldDB" id="A0A8C0PMC3"/>
<keyword evidence="6" id="KW-0597">Phosphoprotein</keyword>
<evidence type="ECO:0000256" key="17">
    <source>
        <dbReference type="ARBA" id="ARBA00023242"/>
    </source>
</evidence>
<keyword evidence="19" id="KW-0131">Cell cycle</keyword>
<organism evidence="23 24">
    <name type="scientific">Canis lupus familiaris</name>
    <name type="common">Dog</name>
    <name type="synonym">Canis familiaris</name>
    <dbReference type="NCBI Taxonomy" id="9615"/>
    <lineage>
        <taxon>Eukaryota</taxon>
        <taxon>Metazoa</taxon>
        <taxon>Chordata</taxon>
        <taxon>Craniata</taxon>
        <taxon>Vertebrata</taxon>
        <taxon>Euteleostomi</taxon>
        <taxon>Mammalia</taxon>
        <taxon>Eutheria</taxon>
        <taxon>Laurasiatheria</taxon>
        <taxon>Carnivora</taxon>
        <taxon>Caniformia</taxon>
        <taxon>Canidae</taxon>
        <taxon>Canis</taxon>
    </lineage>
</organism>
<dbReference type="Pfam" id="PF08573">
    <property type="entry name" value="SAE2"/>
    <property type="match status" value="1"/>
</dbReference>
<evidence type="ECO:0000256" key="7">
    <source>
        <dbReference type="ARBA" id="ARBA00022618"/>
    </source>
</evidence>
<dbReference type="Proteomes" id="UP000694542">
    <property type="component" value="Chromosome 7"/>
</dbReference>
<evidence type="ECO:0000259" key="21">
    <source>
        <dbReference type="Pfam" id="PF08573"/>
    </source>
</evidence>
<evidence type="ECO:0000256" key="4">
    <source>
        <dbReference type="ARBA" id="ARBA00020680"/>
    </source>
</evidence>
<keyword evidence="11" id="KW-0498">Mitosis</keyword>
<keyword evidence="17" id="KW-0539">Nucleus</keyword>
<evidence type="ECO:0000256" key="6">
    <source>
        <dbReference type="ARBA" id="ARBA00022553"/>
    </source>
</evidence>
<proteinExistence type="inferred from homology"/>
<evidence type="ECO:0000256" key="1">
    <source>
        <dbReference type="ARBA" id="ARBA00004123"/>
    </source>
</evidence>
<keyword evidence="14" id="KW-0175">Coiled coil</keyword>
<evidence type="ECO:0000313" key="24">
    <source>
        <dbReference type="Proteomes" id="UP000694542"/>
    </source>
</evidence>
<feature type="region of interest" description="Disordered" evidence="20">
    <location>
        <begin position="717"/>
        <end position="740"/>
    </location>
</feature>
<feature type="domain" description="DNA endonuclease activator Ctp1 C-terminal" evidence="21">
    <location>
        <begin position="801"/>
        <end position="831"/>
    </location>
</feature>
<feature type="region of interest" description="Disordered" evidence="20">
    <location>
        <begin position="106"/>
        <end position="125"/>
    </location>
</feature>